<dbReference type="RefSeq" id="XP_024580696.1">
    <property type="nucleotide sequence ID" value="XM_024730417.1"/>
</dbReference>
<protein>
    <submittedName>
        <fullName evidence="1">Uncharacterized protein</fullName>
    </submittedName>
</protein>
<evidence type="ECO:0000313" key="2">
    <source>
        <dbReference type="Proteomes" id="UP000054928"/>
    </source>
</evidence>
<organism evidence="1 2">
    <name type="scientific">Plasmopara halstedii</name>
    <name type="common">Downy mildew of sunflower</name>
    <dbReference type="NCBI Taxonomy" id="4781"/>
    <lineage>
        <taxon>Eukaryota</taxon>
        <taxon>Sar</taxon>
        <taxon>Stramenopiles</taxon>
        <taxon>Oomycota</taxon>
        <taxon>Peronosporomycetes</taxon>
        <taxon>Peronosporales</taxon>
        <taxon>Peronosporaceae</taxon>
        <taxon>Plasmopara</taxon>
    </lineage>
</organism>
<evidence type="ECO:0000313" key="1">
    <source>
        <dbReference type="EMBL" id="CEG44327.1"/>
    </source>
</evidence>
<dbReference type="EMBL" id="CCYD01001204">
    <property type="protein sequence ID" value="CEG44327.1"/>
    <property type="molecule type" value="Genomic_DNA"/>
</dbReference>
<reference evidence="2" key="1">
    <citation type="submission" date="2014-09" db="EMBL/GenBank/DDBJ databases">
        <authorList>
            <person name="Sharma Rahul"/>
            <person name="Thines Marco"/>
        </authorList>
    </citation>
    <scope>NUCLEOTIDE SEQUENCE [LARGE SCALE GENOMIC DNA]</scope>
</reference>
<dbReference type="GeneID" id="36395751"/>
<sequence length="49" mass="5657">MIKSNLCWPVWLFQRSLHGSRPTILEFKARMFLYRVLSCSTLGVGGISR</sequence>
<dbReference type="Proteomes" id="UP000054928">
    <property type="component" value="Unassembled WGS sequence"/>
</dbReference>
<name>A0A0P1ATY0_PLAHL</name>
<keyword evidence="2" id="KW-1185">Reference proteome</keyword>
<proteinExistence type="predicted"/>
<dbReference type="AlphaFoldDB" id="A0A0P1ATY0"/>
<accession>A0A0P1ATY0</accession>